<reference evidence="1 2" key="1">
    <citation type="submission" date="2024-01" db="EMBL/GenBank/DDBJ databases">
        <title>The genomes of 5 underutilized Papilionoideae crops provide insights into root nodulation and disease resistanc.</title>
        <authorList>
            <person name="Jiang F."/>
        </authorList>
    </citation>
    <scope>NUCLEOTIDE SEQUENCE [LARGE SCALE GENOMIC DNA]</scope>
    <source>
        <strain evidence="1">DUOXIRENSHENG_FW03</strain>
        <tissue evidence="1">Leaves</tissue>
    </source>
</reference>
<evidence type="ECO:0000313" key="2">
    <source>
        <dbReference type="Proteomes" id="UP001386955"/>
    </source>
</evidence>
<name>A0AAN9NYB3_PSOTE</name>
<comment type="caution">
    <text evidence="1">The sequence shown here is derived from an EMBL/GenBank/DDBJ whole genome shotgun (WGS) entry which is preliminary data.</text>
</comment>
<dbReference type="AlphaFoldDB" id="A0AAN9NYB3"/>
<gene>
    <name evidence="1" type="ORF">VNO78_34114</name>
</gene>
<dbReference type="Proteomes" id="UP001386955">
    <property type="component" value="Unassembled WGS sequence"/>
</dbReference>
<accession>A0AAN9NYB3</accession>
<keyword evidence="2" id="KW-1185">Reference proteome</keyword>
<proteinExistence type="predicted"/>
<dbReference type="EMBL" id="JAYMYS010000009">
    <property type="protein sequence ID" value="KAK7381431.1"/>
    <property type="molecule type" value="Genomic_DNA"/>
</dbReference>
<sequence length="67" mass="7389">MFSTALLISTYNCPCKTVVRNLTCLILSNKVSVLLFTSTPFQKTALDKYYGQANSNAKLFNYCPGNG</sequence>
<evidence type="ECO:0000313" key="1">
    <source>
        <dbReference type="EMBL" id="KAK7381431.1"/>
    </source>
</evidence>
<protein>
    <submittedName>
        <fullName evidence="1">Uncharacterized protein</fullName>
    </submittedName>
</protein>
<organism evidence="1 2">
    <name type="scientific">Psophocarpus tetragonolobus</name>
    <name type="common">Winged bean</name>
    <name type="synonym">Dolichos tetragonolobus</name>
    <dbReference type="NCBI Taxonomy" id="3891"/>
    <lineage>
        <taxon>Eukaryota</taxon>
        <taxon>Viridiplantae</taxon>
        <taxon>Streptophyta</taxon>
        <taxon>Embryophyta</taxon>
        <taxon>Tracheophyta</taxon>
        <taxon>Spermatophyta</taxon>
        <taxon>Magnoliopsida</taxon>
        <taxon>eudicotyledons</taxon>
        <taxon>Gunneridae</taxon>
        <taxon>Pentapetalae</taxon>
        <taxon>rosids</taxon>
        <taxon>fabids</taxon>
        <taxon>Fabales</taxon>
        <taxon>Fabaceae</taxon>
        <taxon>Papilionoideae</taxon>
        <taxon>50 kb inversion clade</taxon>
        <taxon>NPAAA clade</taxon>
        <taxon>indigoferoid/millettioid clade</taxon>
        <taxon>Phaseoleae</taxon>
        <taxon>Psophocarpus</taxon>
    </lineage>
</organism>